<name>A0ABN3G3W4_9ACTN</name>
<protein>
    <submittedName>
        <fullName evidence="1">Uncharacterized protein</fullName>
    </submittedName>
</protein>
<dbReference type="EMBL" id="BAAARV010000023">
    <property type="protein sequence ID" value="GAA2343701.1"/>
    <property type="molecule type" value="Genomic_DNA"/>
</dbReference>
<sequence>MRGAARVAAALQFDAQAGIGTHVQVLEGDAGRPVQAALAYAEADDLARDGLGGSRRARREGPAMADVVVDDLWDPDALERAAQAWQAVGADVRSAVEVLERAAALRAGTLTLIAT</sequence>
<reference evidence="1 2" key="1">
    <citation type="journal article" date="2019" name="Int. J. Syst. Evol. Microbiol.">
        <title>The Global Catalogue of Microorganisms (GCM) 10K type strain sequencing project: providing services to taxonomists for standard genome sequencing and annotation.</title>
        <authorList>
            <consortium name="The Broad Institute Genomics Platform"/>
            <consortium name="The Broad Institute Genome Sequencing Center for Infectious Disease"/>
            <person name="Wu L."/>
            <person name="Ma J."/>
        </authorList>
    </citation>
    <scope>NUCLEOTIDE SEQUENCE [LARGE SCALE GENOMIC DNA]</scope>
    <source>
        <strain evidence="1 2">JCM 3272</strain>
    </source>
</reference>
<evidence type="ECO:0000313" key="1">
    <source>
        <dbReference type="EMBL" id="GAA2343701.1"/>
    </source>
</evidence>
<evidence type="ECO:0000313" key="2">
    <source>
        <dbReference type="Proteomes" id="UP001501444"/>
    </source>
</evidence>
<gene>
    <name evidence="1" type="ORF">GCM10010170_028820</name>
</gene>
<proteinExistence type="predicted"/>
<organism evidence="1 2">
    <name type="scientific">Dactylosporangium salmoneum</name>
    <dbReference type="NCBI Taxonomy" id="53361"/>
    <lineage>
        <taxon>Bacteria</taxon>
        <taxon>Bacillati</taxon>
        <taxon>Actinomycetota</taxon>
        <taxon>Actinomycetes</taxon>
        <taxon>Micromonosporales</taxon>
        <taxon>Micromonosporaceae</taxon>
        <taxon>Dactylosporangium</taxon>
    </lineage>
</organism>
<accession>A0ABN3G3W4</accession>
<comment type="caution">
    <text evidence="1">The sequence shown here is derived from an EMBL/GenBank/DDBJ whole genome shotgun (WGS) entry which is preliminary data.</text>
</comment>
<dbReference type="Proteomes" id="UP001501444">
    <property type="component" value="Unassembled WGS sequence"/>
</dbReference>
<keyword evidence="2" id="KW-1185">Reference proteome</keyword>